<dbReference type="Gene3D" id="1.20.120.450">
    <property type="entry name" value="dinb family like domain"/>
    <property type="match status" value="1"/>
</dbReference>
<organism evidence="2 3">
    <name type="scientific">Streptomyces violarus</name>
    <dbReference type="NCBI Taxonomy" id="67380"/>
    <lineage>
        <taxon>Bacteria</taxon>
        <taxon>Bacillati</taxon>
        <taxon>Actinomycetota</taxon>
        <taxon>Actinomycetes</taxon>
        <taxon>Kitasatosporales</taxon>
        <taxon>Streptomycetaceae</taxon>
        <taxon>Streptomyces</taxon>
    </lineage>
</organism>
<sequence>MDTERSEAKSHTLGDLLRVARERAVPVVRAIPDEAFAAPTPCADYDVKALVNHLFQVVVEFQKLAAKGESDFSATPDRVGAGPDWRERFAEETDKLVAAWSAPGAEEGTAGAWKMPAGLVGSMALLDLTVHVWDLARATGQEYRLDDGVDPVLERLAGTVAELAPTARSTGVFAEPVPVAEGASALERLLGQTGRDPYWNGPAPAVVPPGTVEG</sequence>
<name>A0A7W5F1L8_9ACTN</name>
<dbReference type="RefSeq" id="WP_184591746.1">
    <property type="nucleotide sequence ID" value="NZ_BMUP01000012.1"/>
</dbReference>
<dbReference type="InterPro" id="IPR017520">
    <property type="entry name" value="CHP03086"/>
</dbReference>
<proteinExistence type="predicted"/>
<evidence type="ECO:0000259" key="1">
    <source>
        <dbReference type="Pfam" id="PF11716"/>
    </source>
</evidence>
<comment type="caution">
    <text evidence="2">The sequence shown here is derived from an EMBL/GenBank/DDBJ whole genome shotgun (WGS) entry which is preliminary data.</text>
</comment>
<dbReference type="NCBIfam" id="TIGR03083">
    <property type="entry name" value="maleylpyruvate isomerase family mycothiol-dependent enzyme"/>
    <property type="match status" value="1"/>
</dbReference>
<dbReference type="InterPro" id="IPR017517">
    <property type="entry name" value="Maleyloyr_isom"/>
</dbReference>
<gene>
    <name evidence="2" type="ORF">FHS41_003101</name>
</gene>
<evidence type="ECO:0000313" key="3">
    <source>
        <dbReference type="Proteomes" id="UP000572907"/>
    </source>
</evidence>
<evidence type="ECO:0000313" key="2">
    <source>
        <dbReference type="EMBL" id="MBB3076624.1"/>
    </source>
</evidence>
<dbReference type="AlphaFoldDB" id="A0A7W5F1L8"/>
<dbReference type="Proteomes" id="UP000572907">
    <property type="component" value="Unassembled WGS sequence"/>
</dbReference>
<feature type="domain" description="Mycothiol-dependent maleylpyruvate isomerase metal-binding" evidence="1">
    <location>
        <begin position="18"/>
        <end position="136"/>
    </location>
</feature>
<dbReference type="Pfam" id="PF11716">
    <property type="entry name" value="MDMPI_N"/>
    <property type="match status" value="1"/>
</dbReference>
<dbReference type="InterPro" id="IPR034660">
    <property type="entry name" value="DinB/YfiT-like"/>
</dbReference>
<keyword evidence="3" id="KW-1185">Reference proteome</keyword>
<protein>
    <submittedName>
        <fullName evidence="2">Uncharacterized protein (TIGR03086 family)</fullName>
    </submittedName>
</protein>
<dbReference type="GO" id="GO:0046872">
    <property type="term" value="F:metal ion binding"/>
    <property type="evidence" value="ECO:0007669"/>
    <property type="project" value="InterPro"/>
</dbReference>
<dbReference type="InterPro" id="IPR024344">
    <property type="entry name" value="MDMPI_metal-binding"/>
</dbReference>
<dbReference type="EMBL" id="JACHXE010000002">
    <property type="protein sequence ID" value="MBB3076624.1"/>
    <property type="molecule type" value="Genomic_DNA"/>
</dbReference>
<accession>A0A7W5F1L8</accession>
<dbReference type="SUPFAM" id="SSF109854">
    <property type="entry name" value="DinB/YfiT-like putative metalloenzymes"/>
    <property type="match status" value="1"/>
</dbReference>
<dbReference type="NCBIfam" id="TIGR03086">
    <property type="entry name" value="TIGR03086 family metal-binding protein"/>
    <property type="match status" value="1"/>
</dbReference>
<reference evidence="2 3" key="1">
    <citation type="submission" date="2020-08" db="EMBL/GenBank/DDBJ databases">
        <title>Genomic Encyclopedia of Type Strains, Phase III (KMG-III): the genomes of soil and plant-associated and newly described type strains.</title>
        <authorList>
            <person name="Whitman W."/>
        </authorList>
    </citation>
    <scope>NUCLEOTIDE SEQUENCE [LARGE SCALE GENOMIC DNA]</scope>
    <source>
        <strain evidence="2 3">CECT 3237</strain>
    </source>
</reference>